<evidence type="ECO:0000256" key="2">
    <source>
        <dbReference type="SAM" id="SignalP"/>
    </source>
</evidence>
<evidence type="ECO:0000313" key="3">
    <source>
        <dbReference type="EMBL" id="KGG96401.1"/>
    </source>
</evidence>
<name>A0A0E3BKV6_9BURK</name>
<sequence>MKKLLHALPLTILLALAACGKGLDSRVIEGHWVAENFRFYGLKLPIGPDLQIDAKSLRLSTDLEPIPLTAVEVDGNEVTLQTSLGVGLVFNFENENRMYFSMPILGDRIYYQRQFTPAVAQSNVQQRSSTKHLLNQADAPPQTPRALNHTEPTSLPLTASLPPSSGLTPYPTKFTNFTRALDLVQQGHTDEAIRALSSALENTETQWKDIETEPAFALLIQDPRLEVLKLRWQSKP</sequence>
<gene>
    <name evidence="3" type="ORF">P245_05425</name>
</gene>
<feature type="region of interest" description="Disordered" evidence="1">
    <location>
        <begin position="126"/>
        <end position="162"/>
    </location>
</feature>
<feature type="signal peptide" evidence="2">
    <location>
        <begin position="1"/>
        <end position="17"/>
    </location>
</feature>
<dbReference type="Proteomes" id="UP000029567">
    <property type="component" value="Unassembled WGS sequence"/>
</dbReference>
<feature type="compositionally biased region" description="Low complexity" evidence="1">
    <location>
        <begin position="150"/>
        <end position="162"/>
    </location>
</feature>
<dbReference type="PROSITE" id="PS51257">
    <property type="entry name" value="PROKAR_LIPOPROTEIN"/>
    <property type="match status" value="1"/>
</dbReference>
<reference evidence="3 4" key="1">
    <citation type="submission" date="2013-09" db="EMBL/GenBank/DDBJ databases">
        <title>High correlation between genotypes and phenotypes of environmental bacteria Comamonas testosteroni strains.</title>
        <authorList>
            <person name="Liu L."/>
            <person name="Zhu W."/>
            <person name="Xia X."/>
            <person name="Xu B."/>
            <person name="Luo M."/>
            <person name="Wang G."/>
        </authorList>
    </citation>
    <scope>NUCLEOTIDE SEQUENCE [LARGE SCALE GENOMIC DNA]</scope>
    <source>
        <strain evidence="3 4">JL14</strain>
    </source>
</reference>
<dbReference type="RefSeq" id="WP_034377946.1">
    <property type="nucleotide sequence ID" value="NZ_AWTN01000046.1"/>
</dbReference>
<evidence type="ECO:0000313" key="4">
    <source>
        <dbReference type="Proteomes" id="UP000029567"/>
    </source>
</evidence>
<comment type="caution">
    <text evidence="3">The sequence shown here is derived from an EMBL/GenBank/DDBJ whole genome shotgun (WGS) entry which is preliminary data.</text>
</comment>
<dbReference type="AlphaFoldDB" id="A0A0E3BKV6"/>
<organism evidence="3 4">
    <name type="scientific">Comamonas thiooxydans</name>
    <dbReference type="NCBI Taxonomy" id="363952"/>
    <lineage>
        <taxon>Bacteria</taxon>
        <taxon>Pseudomonadati</taxon>
        <taxon>Pseudomonadota</taxon>
        <taxon>Betaproteobacteria</taxon>
        <taxon>Burkholderiales</taxon>
        <taxon>Comamonadaceae</taxon>
        <taxon>Comamonas</taxon>
    </lineage>
</organism>
<evidence type="ECO:0000256" key="1">
    <source>
        <dbReference type="SAM" id="MobiDB-lite"/>
    </source>
</evidence>
<protein>
    <recommendedName>
        <fullName evidence="5">Tetratricopeptide repeat protein</fullName>
    </recommendedName>
</protein>
<feature type="chain" id="PRO_5002409392" description="Tetratricopeptide repeat protein" evidence="2">
    <location>
        <begin position="18"/>
        <end position="236"/>
    </location>
</feature>
<dbReference type="EMBL" id="AWTN01000046">
    <property type="protein sequence ID" value="KGG96401.1"/>
    <property type="molecule type" value="Genomic_DNA"/>
</dbReference>
<evidence type="ECO:0008006" key="5">
    <source>
        <dbReference type="Google" id="ProtNLM"/>
    </source>
</evidence>
<keyword evidence="2" id="KW-0732">Signal</keyword>
<accession>A0A0E3BKV6</accession>
<proteinExistence type="predicted"/>